<dbReference type="PRINTS" id="PR00778">
    <property type="entry name" value="HTHARSR"/>
</dbReference>
<feature type="domain" description="HTH arsR-type" evidence="1">
    <location>
        <begin position="1"/>
        <end position="93"/>
    </location>
</feature>
<dbReference type="SMART" id="SM00418">
    <property type="entry name" value="HTH_ARSR"/>
    <property type="match status" value="1"/>
</dbReference>
<dbReference type="Proteomes" id="UP000530564">
    <property type="component" value="Unassembled WGS sequence"/>
</dbReference>
<dbReference type="PANTHER" id="PTHR38600">
    <property type="entry name" value="TRANSCRIPTIONAL REGULATORY PROTEIN"/>
    <property type="match status" value="1"/>
</dbReference>
<evidence type="ECO:0000313" key="3">
    <source>
        <dbReference type="Proteomes" id="UP000530564"/>
    </source>
</evidence>
<dbReference type="NCBIfam" id="NF033788">
    <property type="entry name" value="HTH_metalloreg"/>
    <property type="match status" value="1"/>
</dbReference>
<sequence>MTGVEALDRVFTALADPGRRAMIDRLASGPASASELAAPTTLALPSVMKHLAVLEASGMVSSQKAGRVRTYRLAPDAFAGLEAWVAQRKRAWNAQFDRLDAYLAQTKSGDER</sequence>
<reference evidence="2 3" key="1">
    <citation type="submission" date="2020-08" db="EMBL/GenBank/DDBJ databases">
        <title>Genomic Encyclopedia of Type Strains, Phase IV (KMG-IV): sequencing the most valuable type-strain genomes for metagenomic binning, comparative biology and taxonomic classification.</title>
        <authorList>
            <person name="Goeker M."/>
        </authorList>
    </citation>
    <scope>NUCLEOTIDE SEQUENCE [LARGE SCALE GENOMIC DNA]</scope>
    <source>
        <strain evidence="2 3">DSM 21793</strain>
    </source>
</reference>
<keyword evidence="3" id="KW-1185">Reference proteome</keyword>
<dbReference type="CDD" id="cd00090">
    <property type="entry name" value="HTH_ARSR"/>
    <property type="match status" value="1"/>
</dbReference>
<accession>A0A839ZZ42</accession>
<dbReference type="EMBL" id="JACIDK010000003">
    <property type="protein sequence ID" value="MBB3891636.1"/>
    <property type="molecule type" value="Genomic_DNA"/>
</dbReference>
<name>A0A839ZZ42_9CAUL</name>
<gene>
    <name evidence="2" type="ORF">GGQ61_002364</name>
</gene>
<protein>
    <submittedName>
        <fullName evidence="2">DNA-binding transcriptional ArsR family regulator</fullName>
    </submittedName>
</protein>
<dbReference type="GO" id="GO:0003700">
    <property type="term" value="F:DNA-binding transcription factor activity"/>
    <property type="evidence" value="ECO:0007669"/>
    <property type="project" value="InterPro"/>
</dbReference>
<dbReference type="GO" id="GO:0003677">
    <property type="term" value="F:DNA binding"/>
    <property type="evidence" value="ECO:0007669"/>
    <property type="project" value="UniProtKB-KW"/>
</dbReference>
<dbReference type="InterPro" id="IPR036390">
    <property type="entry name" value="WH_DNA-bd_sf"/>
</dbReference>
<dbReference type="SUPFAM" id="SSF46785">
    <property type="entry name" value="Winged helix' DNA-binding domain"/>
    <property type="match status" value="1"/>
</dbReference>
<dbReference type="PROSITE" id="PS50987">
    <property type="entry name" value="HTH_ARSR_2"/>
    <property type="match status" value="1"/>
</dbReference>
<dbReference type="PANTHER" id="PTHR38600:SF2">
    <property type="entry name" value="SLL0088 PROTEIN"/>
    <property type="match status" value="1"/>
</dbReference>
<proteinExistence type="predicted"/>
<organism evidence="2 3">
    <name type="scientific">Phenylobacterium haematophilum</name>
    <dbReference type="NCBI Taxonomy" id="98513"/>
    <lineage>
        <taxon>Bacteria</taxon>
        <taxon>Pseudomonadati</taxon>
        <taxon>Pseudomonadota</taxon>
        <taxon>Alphaproteobacteria</taxon>
        <taxon>Caulobacterales</taxon>
        <taxon>Caulobacteraceae</taxon>
        <taxon>Phenylobacterium</taxon>
    </lineage>
</organism>
<dbReference type="Gene3D" id="1.10.10.10">
    <property type="entry name" value="Winged helix-like DNA-binding domain superfamily/Winged helix DNA-binding domain"/>
    <property type="match status" value="1"/>
</dbReference>
<evidence type="ECO:0000313" key="2">
    <source>
        <dbReference type="EMBL" id="MBB3891636.1"/>
    </source>
</evidence>
<dbReference type="RefSeq" id="WP_343056127.1">
    <property type="nucleotide sequence ID" value="NZ_JACIDK010000003.1"/>
</dbReference>
<dbReference type="AlphaFoldDB" id="A0A839ZZ42"/>
<evidence type="ECO:0000259" key="1">
    <source>
        <dbReference type="PROSITE" id="PS50987"/>
    </source>
</evidence>
<dbReference type="InterPro" id="IPR036388">
    <property type="entry name" value="WH-like_DNA-bd_sf"/>
</dbReference>
<dbReference type="InterPro" id="IPR001845">
    <property type="entry name" value="HTH_ArsR_DNA-bd_dom"/>
</dbReference>
<comment type="caution">
    <text evidence="2">The sequence shown here is derived from an EMBL/GenBank/DDBJ whole genome shotgun (WGS) entry which is preliminary data.</text>
</comment>
<keyword evidence="2" id="KW-0238">DNA-binding</keyword>
<dbReference type="Pfam" id="PF12840">
    <property type="entry name" value="HTH_20"/>
    <property type="match status" value="1"/>
</dbReference>
<dbReference type="InterPro" id="IPR011991">
    <property type="entry name" value="ArsR-like_HTH"/>
</dbReference>